<sequence>MTPGACNMEEFVCIKTLASIRCIITNHSHGYPLDGCQNAFPRFTPRRHLPGPTKDTLISIRSLTAAIGLIILHNSTGPRIIPTEAIQAVTALAIACTVIWGNFEGNTDNADGACEFFAFRCDSVPGQDVFRATGMNFFQESLVAEMLRTLLA</sequence>
<proteinExistence type="predicted"/>
<dbReference type="AlphaFoldDB" id="A0A7M7MJB9"/>
<dbReference type="EnsemblMetazoa" id="XM_022814846">
    <property type="protein sequence ID" value="XP_022670581"/>
    <property type="gene ID" value="LOC111254225"/>
</dbReference>
<dbReference type="GeneID" id="111254225"/>
<reference evidence="1" key="1">
    <citation type="submission" date="2021-01" db="UniProtKB">
        <authorList>
            <consortium name="EnsemblMetazoa"/>
        </authorList>
    </citation>
    <scope>IDENTIFICATION</scope>
</reference>
<dbReference type="RefSeq" id="XP_022670581.1">
    <property type="nucleotide sequence ID" value="XM_022814846.1"/>
</dbReference>
<dbReference type="Proteomes" id="UP000594260">
    <property type="component" value="Unplaced"/>
</dbReference>
<evidence type="ECO:0000313" key="1">
    <source>
        <dbReference type="EnsemblMetazoa" id="XP_022670581"/>
    </source>
</evidence>
<evidence type="ECO:0000313" key="2">
    <source>
        <dbReference type="Proteomes" id="UP000594260"/>
    </source>
</evidence>
<protein>
    <submittedName>
        <fullName evidence="1">Uncharacterized protein</fullName>
    </submittedName>
</protein>
<keyword evidence="2" id="KW-1185">Reference proteome</keyword>
<organism evidence="1 2">
    <name type="scientific">Varroa destructor</name>
    <name type="common">Honeybee mite</name>
    <dbReference type="NCBI Taxonomy" id="109461"/>
    <lineage>
        <taxon>Eukaryota</taxon>
        <taxon>Metazoa</taxon>
        <taxon>Ecdysozoa</taxon>
        <taxon>Arthropoda</taxon>
        <taxon>Chelicerata</taxon>
        <taxon>Arachnida</taxon>
        <taxon>Acari</taxon>
        <taxon>Parasitiformes</taxon>
        <taxon>Mesostigmata</taxon>
        <taxon>Gamasina</taxon>
        <taxon>Dermanyssoidea</taxon>
        <taxon>Varroidae</taxon>
        <taxon>Varroa</taxon>
    </lineage>
</organism>
<dbReference type="KEGG" id="vde:111254225"/>
<accession>A0A7M7MJB9</accession>
<name>A0A7M7MJB9_VARDE</name>
<dbReference type="InParanoid" id="A0A7M7MJB9"/>